<evidence type="ECO:0000313" key="2">
    <source>
        <dbReference type="Proteomes" id="UP001221208"/>
    </source>
</evidence>
<reference evidence="1 2" key="1">
    <citation type="submission" date="2022-10" db="EMBL/GenBank/DDBJ databases">
        <title>Janthinobacterium sp. hw3 Genome sequencing.</title>
        <authorList>
            <person name="Park S."/>
        </authorList>
    </citation>
    <scope>NUCLEOTIDE SEQUENCE [LARGE SCALE GENOMIC DNA]</scope>
    <source>
        <strain evidence="2">hw3</strain>
    </source>
</reference>
<gene>
    <name evidence="1" type="ORF">OIK44_07430</name>
</gene>
<keyword evidence="2" id="KW-1185">Reference proteome</keyword>
<dbReference type="PANTHER" id="PTHR35586:SF1">
    <property type="entry name" value="SLL1691 PROTEIN"/>
    <property type="match status" value="1"/>
</dbReference>
<dbReference type="Proteomes" id="UP001221208">
    <property type="component" value="Unassembled WGS sequence"/>
</dbReference>
<accession>A0ABT5JXE6</accession>
<evidence type="ECO:0000313" key="1">
    <source>
        <dbReference type="EMBL" id="MDC8757415.1"/>
    </source>
</evidence>
<sequence>MATLRDDYDIPWKDALTRYFPAFMAFYFPRAHAAIDWRAPTVFLETELAQLARDAMLGRRMADKLVQVTLHGGAVEWVLLHLEVQGRREGGFAERMFTYNYRIWDRYRRPVASLALLADGSRSWKPDSFGYRLLGSSMRLSFPVVKLSAYADRVEQLLLDDNPFGLVTAAHLLTRQTKGDSRRRRAEKRRLVMLLFQRNWDKRRIIDFLNVIDWMMRLPAELERALWNDIRVMERSDAMPYMSMFERMLRDEGRQEGRQEGWREGRQEGLQSILAALLEERFGPLPSEVRERLAGADGEQMLCWAKAVLAAPTLSAVFRQP</sequence>
<protein>
    <submittedName>
        <fullName evidence="1">Transposase</fullName>
    </submittedName>
</protein>
<dbReference type="PANTHER" id="PTHR35586">
    <property type="entry name" value="SLL1691 PROTEIN"/>
    <property type="match status" value="1"/>
</dbReference>
<name>A0ABT5JXE6_9BURK</name>
<organism evidence="1 2">
    <name type="scientific">Janthinobacterium fluminis</name>
    <dbReference type="NCBI Taxonomy" id="2987524"/>
    <lineage>
        <taxon>Bacteria</taxon>
        <taxon>Pseudomonadati</taxon>
        <taxon>Pseudomonadota</taxon>
        <taxon>Betaproteobacteria</taxon>
        <taxon>Burkholderiales</taxon>
        <taxon>Oxalobacteraceae</taxon>
        <taxon>Janthinobacterium</taxon>
    </lineage>
</organism>
<dbReference type="EMBL" id="JAQQXR010000002">
    <property type="protein sequence ID" value="MDC8757415.1"/>
    <property type="molecule type" value="Genomic_DNA"/>
</dbReference>
<proteinExistence type="predicted"/>
<comment type="caution">
    <text evidence="1">The sequence shown here is derived from an EMBL/GenBank/DDBJ whole genome shotgun (WGS) entry which is preliminary data.</text>
</comment>